<keyword evidence="6 15" id="KW-0547">Nucleotide-binding</keyword>
<comment type="caution">
    <text evidence="17">The sequence shown here is derived from an EMBL/GenBank/DDBJ whole genome shotgun (WGS) entry which is preliminary data.</text>
</comment>
<dbReference type="PANTHER" id="PTHR11777:SF9">
    <property type="entry name" value="ALANINE--TRNA LIGASE, CYTOPLASMIC"/>
    <property type="match status" value="1"/>
</dbReference>
<keyword evidence="7 15" id="KW-0862">Zinc</keyword>
<evidence type="ECO:0000256" key="9">
    <source>
        <dbReference type="ARBA" id="ARBA00022884"/>
    </source>
</evidence>
<dbReference type="InterPro" id="IPR009000">
    <property type="entry name" value="Transl_B-barrel_sf"/>
</dbReference>
<proteinExistence type="inferred from homology"/>
<dbReference type="GO" id="GO:0000049">
    <property type="term" value="F:tRNA binding"/>
    <property type="evidence" value="ECO:0007669"/>
    <property type="project" value="UniProtKB-KW"/>
</dbReference>
<dbReference type="EMBL" id="JAAMPI010000652">
    <property type="protein sequence ID" value="KAF4629616.1"/>
    <property type="molecule type" value="Genomic_DNA"/>
</dbReference>
<dbReference type="InterPro" id="IPR018162">
    <property type="entry name" value="Ala-tRNA-ligase_IIc_anticod-bd"/>
</dbReference>
<dbReference type="FunFam" id="3.30.980.10:FF:000004">
    <property type="entry name" value="Alanine--tRNA ligase, cytoplasmic"/>
    <property type="match status" value="1"/>
</dbReference>
<dbReference type="GO" id="GO:0002161">
    <property type="term" value="F:aminoacyl-tRNA deacylase activity"/>
    <property type="evidence" value="ECO:0007669"/>
    <property type="project" value="TreeGrafter"/>
</dbReference>
<evidence type="ECO:0000259" key="16">
    <source>
        <dbReference type="PROSITE" id="PS50860"/>
    </source>
</evidence>
<dbReference type="EC" id="6.1.1.7" evidence="15"/>
<dbReference type="InterPro" id="IPR045864">
    <property type="entry name" value="aa-tRNA-synth_II/BPL/LPL"/>
</dbReference>
<keyword evidence="11 15" id="KW-0496">Mitochondrion</keyword>
<protein>
    <recommendedName>
        <fullName evidence="15">Alanine--tRNA ligase</fullName>
        <ecNumber evidence="15">6.1.1.7</ecNumber>
    </recommendedName>
    <alternativeName>
        <fullName evidence="15">Alanyl-tRNA synthetase</fullName>
        <shortName evidence="15">AlaRS</shortName>
    </alternativeName>
</protein>
<keyword evidence="8 15" id="KW-0067">ATP-binding</keyword>
<keyword evidence="10 15" id="KW-0648">Protein biosynthesis</keyword>
<dbReference type="HAMAP" id="MF_00036_B">
    <property type="entry name" value="Ala_tRNA_synth_B"/>
    <property type="match status" value="1"/>
</dbReference>
<sequence>MADSQNKWTAPVVRKQFLDFFAGKGHTIVPSSSVVPHNDPTLLFTNAGMNQFKPIFLGTVGKTDGGKHNDLDDVGKDSYHHTFFEMLGNWSFGDYFKKEAIEMSWELLTKVYGLDPNRLYVTYFEGDKSAGLEPDLEAKSLWMNVGVADDHILPGNMKDNFWEMGDQGPCGPCSEVHYDRIGGGRNAAHLVNMDDPNVLEIWNNVFIQFDRQKDRSLKTLPAKHVDTGMGYERLVSVLQDKLSNYDTDVFSPLFAKIQEVTNARKYTDKYGKDDVDGIDTAYRVIADHIRLLTFAISDGGVPNNEGRGYVVRRVLRRGSRYARKYFNAEIGNFFSQILPALVEQMGEQFPEIKKKQLDVKEILDEEEEAFARTLDRGEKMFEKYAAQAIKTNTKKLSGADVWRLYDTFGFPEDLTKIMAEERGLETDDAEIEIAKEKAREASKSVKEAALTFAKLDVHQIAELDKSGISRPNDDAKFLKGDSHGKIQLIYDGKDFLKSTEGLPSDKSCGILLDKTNFYAEQGGQVADTGKIIIDGVAEFQVLDVQAYGGYIVHNGYFKYGHLKAGDEVICEYDELRRQPIRNNHTGTHILNHALREHLGDDINQKGSLVDQDKLRFDFSHKTQVTLPELKKIEDSSNSYIKQNCKIYAKDVDLDIAKGIEGVRAVFGETYPNPVRVVSVGVDVDTLLAEPRNPEWRKVSVEFCGGTHVDQTGLIKDLVIVEESGIAKGIRRIIAYTGDTAHEVQRLALEFGQKIAALEKMPYSPEKEAEVKATQNELAQLTISTLSKEELRTRFAKVQKSVMDEQKKKQKAESKTALDTVTDHFAHPDNKDSKVYIGQLPISANPKAITDVMNHFKIKAKDKTVYLFGGSETEGAVVHGVYVGTEHSSQGVTAEHWAAAVSEVIGGRSGGKEPTRTGQGTNAEKIEEAVAVAEKWFAEKLKV</sequence>
<dbReference type="FunFam" id="2.40.30.130:FF:000004">
    <property type="entry name" value="Alanine--tRNA ligase"/>
    <property type="match status" value="1"/>
</dbReference>
<evidence type="ECO:0000256" key="12">
    <source>
        <dbReference type="ARBA" id="ARBA00023146"/>
    </source>
</evidence>
<evidence type="ECO:0000256" key="2">
    <source>
        <dbReference type="ARBA" id="ARBA00022490"/>
    </source>
</evidence>
<dbReference type="OrthoDB" id="2423964at2759"/>
<dbReference type="Pfam" id="PF02272">
    <property type="entry name" value="DHHA1"/>
    <property type="match status" value="1"/>
</dbReference>
<dbReference type="InterPro" id="IPR002318">
    <property type="entry name" value="Ala-tRNA-lgiase_IIc"/>
</dbReference>
<evidence type="ECO:0000256" key="5">
    <source>
        <dbReference type="ARBA" id="ARBA00022723"/>
    </source>
</evidence>
<dbReference type="SUPFAM" id="SSF55186">
    <property type="entry name" value="ThrRS/AlaRS common domain"/>
    <property type="match status" value="1"/>
</dbReference>
<comment type="subcellular location">
    <subcellularLocation>
        <location evidence="15">Mitochondrion</location>
    </subcellularLocation>
    <subcellularLocation>
        <location evidence="15">Cytoplasm</location>
    </subcellularLocation>
</comment>
<dbReference type="InterPro" id="IPR018165">
    <property type="entry name" value="Ala-tRNA-synth_IIc_core"/>
</dbReference>
<dbReference type="InterPro" id="IPR023033">
    <property type="entry name" value="Ala_tRNA_ligase_euk/bac"/>
</dbReference>
<keyword evidence="4 15" id="KW-0436">Ligase</keyword>
<comment type="cofactor">
    <cofactor evidence="15">
        <name>Zn(2+)</name>
        <dbReference type="ChEBI" id="CHEBI:29105"/>
    </cofactor>
    <text evidence="15">Binds 1 zinc ion per subunit.</text>
</comment>
<keyword evidence="12 15" id="KW-0030">Aminoacyl-tRNA synthetase</keyword>
<evidence type="ECO:0000256" key="4">
    <source>
        <dbReference type="ARBA" id="ARBA00022598"/>
    </source>
</evidence>
<dbReference type="SMART" id="SM00863">
    <property type="entry name" value="tRNA_SAD"/>
    <property type="match status" value="1"/>
</dbReference>
<dbReference type="InterPro" id="IPR050058">
    <property type="entry name" value="Ala-tRNA_ligase"/>
</dbReference>
<dbReference type="PROSITE" id="PS50860">
    <property type="entry name" value="AA_TRNA_LIGASE_II_ALA"/>
    <property type="match status" value="1"/>
</dbReference>
<dbReference type="NCBIfam" id="TIGR00344">
    <property type="entry name" value="alaS"/>
    <property type="match status" value="1"/>
</dbReference>
<dbReference type="GO" id="GO:0005739">
    <property type="term" value="C:mitochondrion"/>
    <property type="evidence" value="ECO:0007669"/>
    <property type="project" value="UniProtKB-SubCell"/>
</dbReference>
<evidence type="ECO:0000256" key="7">
    <source>
        <dbReference type="ARBA" id="ARBA00022833"/>
    </source>
</evidence>
<dbReference type="AlphaFoldDB" id="A0A8H4RIZ3"/>
<keyword evidence="3 15" id="KW-0820">tRNA-binding</keyword>
<accession>A0A8H4RIZ3</accession>
<dbReference type="Pfam" id="PF07973">
    <property type="entry name" value="tRNA_SAD"/>
    <property type="match status" value="1"/>
</dbReference>
<keyword evidence="2 15" id="KW-0963">Cytoplasm</keyword>
<evidence type="ECO:0000313" key="18">
    <source>
        <dbReference type="Proteomes" id="UP000566819"/>
    </source>
</evidence>
<organism evidence="17 18">
    <name type="scientific">Cudoniella acicularis</name>
    <dbReference type="NCBI Taxonomy" id="354080"/>
    <lineage>
        <taxon>Eukaryota</taxon>
        <taxon>Fungi</taxon>
        <taxon>Dikarya</taxon>
        <taxon>Ascomycota</taxon>
        <taxon>Pezizomycotina</taxon>
        <taxon>Leotiomycetes</taxon>
        <taxon>Helotiales</taxon>
        <taxon>Tricladiaceae</taxon>
        <taxon>Cudoniella</taxon>
    </lineage>
</organism>
<evidence type="ECO:0000256" key="6">
    <source>
        <dbReference type="ARBA" id="ARBA00022741"/>
    </source>
</evidence>
<evidence type="ECO:0000256" key="8">
    <source>
        <dbReference type="ARBA" id="ARBA00022840"/>
    </source>
</evidence>
<dbReference type="FunFam" id="3.10.310.40:FF:000003">
    <property type="entry name" value="Alanine--tRNA ligase"/>
    <property type="match status" value="1"/>
</dbReference>
<feature type="domain" description="Alanyl-transfer RNA synthetases family profile" evidence="16">
    <location>
        <begin position="8"/>
        <end position="746"/>
    </location>
</feature>
<evidence type="ECO:0000256" key="13">
    <source>
        <dbReference type="ARBA" id="ARBA00048300"/>
    </source>
</evidence>
<dbReference type="GO" id="GO:0005524">
    <property type="term" value="F:ATP binding"/>
    <property type="evidence" value="ECO:0007669"/>
    <property type="project" value="UniProtKB-UniRule"/>
</dbReference>
<dbReference type="InterPro" id="IPR018163">
    <property type="entry name" value="Thr/Ala-tRNA-synth_IIc_edit"/>
</dbReference>
<dbReference type="GO" id="GO:0070143">
    <property type="term" value="P:mitochondrial alanyl-tRNA aminoacylation"/>
    <property type="evidence" value="ECO:0007669"/>
    <property type="project" value="UniProtKB-UniRule"/>
</dbReference>
<evidence type="ECO:0000313" key="17">
    <source>
        <dbReference type="EMBL" id="KAF4629616.1"/>
    </source>
</evidence>
<dbReference type="Gene3D" id="2.40.30.130">
    <property type="match status" value="1"/>
</dbReference>
<evidence type="ECO:0000256" key="11">
    <source>
        <dbReference type="ARBA" id="ARBA00023128"/>
    </source>
</evidence>
<comment type="function">
    <text evidence="14 15">Catalyzes the attachment of alanine to tRNA(Ala) in a two-step reaction: alanine is first activated by ATP to form Ala-AMP and then transferred to the acceptor end of tRNA(Ala). Also edits incorrectly charged tRNA(Ala) via its editing domain.</text>
</comment>
<name>A0A8H4RIZ3_9HELO</name>
<dbReference type="InterPro" id="IPR018164">
    <property type="entry name" value="Ala-tRNA-synth_IIc_N"/>
</dbReference>
<keyword evidence="18" id="KW-1185">Reference proteome</keyword>
<feature type="binding site" evidence="15">
    <location>
        <position position="584"/>
    </location>
    <ligand>
        <name>Zn(2+)</name>
        <dbReference type="ChEBI" id="CHEBI:29105"/>
    </ligand>
</feature>
<evidence type="ECO:0000256" key="15">
    <source>
        <dbReference type="HAMAP-Rule" id="MF_03133"/>
    </source>
</evidence>
<keyword evidence="5 15" id="KW-0479">Metal-binding</keyword>
<keyword evidence="9 15" id="KW-0694">RNA-binding</keyword>
<evidence type="ECO:0000256" key="14">
    <source>
        <dbReference type="ARBA" id="ARBA00055137"/>
    </source>
</evidence>
<comment type="similarity">
    <text evidence="1">Belongs to the class-II aminoacyl-tRNA synthetase family. Alax-L subfamily.</text>
</comment>
<dbReference type="Pfam" id="PF26023">
    <property type="entry name" value="ALA1"/>
    <property type="match status" value="1"/>
</dbReference>
<feature type="binding site" evidence="15">
    <location>
        <position position="588"/>
    </location>
    <ligand>
        <name>Zn(2+)</name>
        <dbReference type="ChEBI" id="CHEBI:29105"/>
    </ligand>
</feature>
<dbReference type="InterPro" id="IPR003156">
    <property type="entry name" value="DHHA1_dom"/>
</dbReference>
<dbReference type="PANTHER" id="PTHR11777">
    <property type="entry name" value="ALANYL-TRNA SYNTHETASE"/>
    <property type="match status" value="1"/>
</dbReference>
<dbReference type="PRINTS" id="PR00980">
    <property type="entry name" value="TRNASYNTHALA"/>
</dbReference>
<dbReference type="Gene3D" id="3.10.310.40">
    <property type="match status" value="1"/>
</dbReference>
<dbReference type="CDD" id="cd00673">
    <property type="entry name" value="AlaRS_core"/>
    <property type="match status" value="1"/>
</dbReference>
<dbReference type="Gene3D" id="3.30.980.10">
    <property type="entry name" value="Threonyl-trna Synthetase, Chain A, domain 2"/>
    <property type="match status" value="1"/>
</dbReference>
<comment type="subunit">
    <text evidence="15">Monomer.</text>
</comment>
<feature type="binding site" evidence="15">
    <location>
        <position position="703"/>
    </location>
    <ligand>
        <name>Zn(2+)</name>
        <dbReference type="ChEBI" id="CHEBI:29105"/>
    </ligand>
</feature>
<dbReference type="FunFam" id="3.30.930.10:FF:000011">
    <property type="entry name" value="Alanine--tRNA ligase, cytoplasmic"/>
    <property type="match status" value="1"/>
</dbReference>
<dbReference type="InterPro" id="IPR012947">
    <property type="entry name" value="tRNA_SAD"/>
</dbReference>
<comment type="domain">
    <text evidence="15">Consists of three domains; the N-terminal catalytic domain, the editing domain and the C-terminal C-Ala domain. The editing domain removes incorrectly charged amino acids, while the C-Ala domain, along with tRNA(Ala), serves as a bridge to cooperatively bring together the editing and aminoacylation centers thus stimulating deacylation of misacylated tRNAs.</text>
</comment>
<dbReference type="SUPFAM" id="SSF55681">
    <property type="entry name" value="Class II aaRS and biotin synthetases"/>
    <property type="match status" value="1"/>
</dbReference>
<dbReference type="Gene3D" id="3.30.930.10">
    <property type="entry name" value="Bira Bifunctional Protein, Domain 2"/>
    <property type="match status" value="1"/>
</dbReference>
<reference evidence="17 18" key="1">
    <citation type="submission" date="2020-03" db="EMBL/GenBank/DDBJ databases">
        <title>Draft Genome Sequence of Cudoniella acicularis.</title>
        <authorList>
            <person name="Buettner E."/>
            <person name="Kellner H."/>
        </authorList>
    </citation>
    <scope>NUCLEOTIDE SEQUENCE [LARGE SCALE GENOMIC DNA]</scope>
    <source>
        <strain evidence="17 18">DSM 108380</strain>
    </source>
</reference>
<dbReference type="GO" id="GO:0004813">
    <property type="term" value="F:alanine-tRNA ligase activity"/>
    <property type="evidence" value="ECO:0007669"/>
    <property type="project" value="UniProtKB-UniRule"/>
</dbReference>
<dbReference type="SUPFAM" id="SSF50447">
    <property type="entry name" value="Translation proteins"/>
    <property type="match status" value="1"/>
</dbReference>
<feature type="binding site" evidence="15">
    <location>
        <position position="707"/>
    </location>
    <ligand>
        <name>Zn(2+)</name>
        <dbReference type="ChEBI" id="CHEBI:29105"/>
    </ligand>
</feature>
<dbReference type="GO" id="GO:0008270">
    <property type="term" value="F:zinc ion binding"/>
    <property type="evidence" value="ECO:0007669"/>
    <property type="project" value="UniProtKB-UniRule"/>
</dbReference>
<dbReference type="Proteomes" id="UP000566819">
    <property type="component" value="Unassembled WGS sequence"/>
</dbReference>
<gene>
    <name evidence="15" type="primary">ALA1</name>
    <name evidence="17" type="ORF">G7Y89_g8529</name>
</gene>
<comment type="catalytic activity">
    <reaction evidence="13 15">
        <text>tRNA(Ala) + L-alanine + ATP = L-alanyl-tRNA(Ala) + AMP + diphosphate</text>
        <dbReference type="Rhea" id="RHEA:12540"/>
        <dbReference type="Rhea" id="RHEA-COMP:9657"/>
        <dbReference type="Rhea" id="RHEA-COMP:9923"/>
        <dbReference type="ChEBI" id="CHEBI:30616"/>
        <dbReference type="ChEBI" id="CHEBI:33019"/>
        <dbReference type="ChEBI" id="CHEBI:57972"/>
        <dbReference type="ChEBI" id="CHEBI:78442"/>
        <dbReference type="ChEBI" id="CHEBI:78497"/>
        <dbReference type="ChEBI" id="CHEBI:456215"/>
        <dbReference type="EC" id="6.1.1.7"/>
    </reaction>
</comment>
<dbReference type="InterPro" id="IPR059090">
    <property type="entry name" value="ALA1_helical"/>
</dbReference>
<evidence type="ECO:0000256" key="1">
    <source>
        <dbReference type="ARBA" id="ARBA00008429"/>
    </source>
</evidence>
<dbReference type="Pfam" id="PF01411">
    <property type="entry name" value="tRNA-synt_2c"/>
    <property type="match status" value="1"/>
</dbReference>
<dbReference type="SUPFAM" id="SSF101353">
    <property type="entry name" value="Putative anticodon-binding domain of alanyl-tRNA synthetase (AlaRS)"/>
    <property type="match status" value="1"/>
</dbReference>
<evidence type="ECO:0000256" key="3">
    <source>
        <dbReference type="ARBA" id="ARBA00022555"/>
    </source>
</evidence>
<evidence type="ECO:0000256" key="10">
    <source>
        <dbReference type="ARBA" id="ARBA00022917"/>
    </source>
</evidence>